<protein>
    <submittedName>
        <fullName evidence="2">Ornithine aminotransferase</fullName>
        <ecNumber evidence="2">2.6.1.13</ecNumber>
    </submittedName>
</protein>
<dbReference type="EC" id="2.6.1.13" evidence="2"/>
<feature type="non-terminal residue" evidence="2">
    <location>
        <position position="1"/>
    </location>
</feature>
<keyword evidence="2" id="KW-0808">Transferase</keyword>
<dbReference type="AlphaFoldDB" id="A0A6J4NF21"/>
<proteinExistence type="predicted"/>
<dbReference type="GO" id="GO:0004587">
    <property type="term" value="F:ornithine aminotransferase activity"/>
    <property type="evidence" value="ECO:0007669"/>
    <property type="project" value="UniProtKB-EC"/>
</dbReference>
<sequence>RGAGRARGPRQGHPRRDDPALPAAGGDPGRAADRRRRPGRRARRAPPAL</sequence>
<feature type="compositionally biased region" description="Basic residues" evidence="1">
    <location>
        <begin position="33"/>
        <end position="49"/>
    </location>
</feature>
<feature type="non-terminal residue" evidence="2">
    <location>
        <position position="49"/>
    </location>
</feature>
<evidence type="ECO:0000313" key="2">
    <source>
        <dbReference type="EMBL" id="CAA9381032.1"/>
    </source>
</evidence>
<organism evidence="2">
    <name type="scientific">uncultured Pseudonocardia sp</name>
    <dbReference type="NCBI Taxonomy" id="211455"/>
    <lineage>
        <taxon>Bacteria</taxon>
        <taxon>Bacillati</taxon>
        <taxon>Actinomycetota</taxon>
        <taxon>Actinomycetes</taxon>
        <taxon>Pseudonocardiales</taxon>
        <taxon>Pseudonocardiaceae</taxon>
        <taxon>Pseudonocardia</taxon>
        <taxon>environmental samples</taxon>
    </lineage>
</organism>
<gene>
    <name evidence="2" type="ORF">AVDCRST_MAG66-279</name>
</gene>
<dbReference type="EMBL" id="CADCUS010000043">
    <property type="protein sequence ID" value="CAA9381032.1"/>
    <property type="molecule type" value="Genomic_DNA"/>
</dbReference>
<name>A0A6J4NF21_9PSEU</name>
<feature type="region of interest" description="Disordered" evidence="1">
    <location>
        <begin position="1"/>
        <end position="49"/>
    </location>
</feature>
<reference evidence="2" key="1">
    <citation type="submission" date="2020-02" db="EMBL/GenBank/DDBJ databases">
        <authorList>
            <person name="Meier V. D."/>
        </authorList>
    </citation>
    <scope>NUCLEOTIDE SEQUENCE</scope>
    <source>
        <strain evidence="2">AVDCRST_MAG66</strain>
    </source>
</reference>
<keyword evidence="2" id="KW-0032">Aminotransferase</keyword>
<evidence type="ECO:0000256" key="1">
    <source>
        <dbReference type="SAM" id="MobiDB-lite"/>
    </source>
</evidence>
<accession>A0A6J4NF21</accession>